<sequence length="316" mass="35390">MMMHSSPPRPFSRKRKPPTDDDDTDQLRYQQQQLQQLPNPAVSATAAALAASPNNNTPWTTASPKRLRSGALDPEMLLRLQQAHNSTTLPQPPIRKLLSMLPTDQLAGIICSLIDSHPALQHDLIALIPRPSLTTAGALLERAEKAMIESFPYSKLGRVTTSYSFNRVRPQLEELKDLLVYFLDFFVLPTTYPNDLQHEYPAVAFGYLDMAATLVHRLPRWQDPMHEDATRGMLYRRLGHAWRVAVGEVARRTRDGKIFGATPVAEWADSLHRHSTQVDGNHGFKEASQEFRESLGWVIGMDDATSSSRPGPALLV</sequence>
<comment type="subcellular location">
    <subcellularLocation>
        <location evidence="3">Cytoplasm</location>
    </subcellularLocation>
    <subcellularLocation>
        <location evidence="3">Nucleus</location>
    </subcellularLocation>
</comment>
<comment type="subunit">
    <text evidence="3">Binds the proteasome.</text>
</comment>
<keyword evidence="3" id="KW-0813">Transport</keyword>
<dbReference type="InterPro" id="IPR038422">
    <property type="entry name" value="Cut8/Sts1_sf"/>
</dbReference>
<protein>
    <recommendedName>
        <fullName evidence="3">Tethering factor for nuclear proteasome STS1</fullName>
    </recommendedName>
</protein>
<organism evidence="5 6">
    <name type="scientific">Powellomyces hirtus</name>
    <dbReference type="NCBI Taxonomy" id="109895"/>
    <lineage>
        <taxon>Eukaryota</taxon>
        <taxon>Fungi</taxon>
        <taxon>Fungi incertae sedis</taxon>
        <taxon>Chytridiomycota</taxon>
        <taxon>Chytridiomycota incertae sedis</taxon>
        <taxon>Chytridiomycetes</taxon>
        <taxon>Spizellomycetales</taxon>
        <taxon>Powellomycetaceae</taxon>
        <taxon>Powellomyces</taxon>
    </lineage>
</organism>
<evidence type="ECO:0000256" key="3">
    <source>
        <dbReference type="RuleBase" id="RU368013"/>
    </source>
</evidence>
<dbReference type="GO" id="GO:0005737">
    <property type="term" value="C:cytoplasm"/>
    <property type="evidence" value="ECO:0007669"/>
    <property type="project" value="UniProtKB-SubCell"/>
</dbReference>
<gene>
    <name evidence="5" type="ORF">PhCBS80983_g05959</name>
</gene>
<keyword evidence="3" id="KW-0963">Cytoplasm</keyword>
<evidence type="ECO:0000256" key="2">
    <source>
        <dbReference type="ARBA" id="ARBA00023242"/>
    </source>
</evidence>
<keyword evidence="3" id="KW-0653">Protein transport</keyword>
<keyword evidence="6" id="KW-1185">Reference proteome</keyword>
<proteinExistence type="inferred from homology"/>
<name>A0A507DS76_9FUNG</name>
<dbReference type="GO" id="GO:0070628">
    <property type="term" value="F:proteasome binding"/>
    <property type="evidence" value="ECO:0007669"/>
    <property type="project" value="TreeGrafter"/>
</dbReference>
<dbReference type="GO" id="GO:0071630">
    <property type="term" value="P:nuclear protein quality control by the ubiquitin-proteasome system"/>
    <property type="evidence" value="ECO:0007669"/>
    <property type="project" value="UniProtKB-UniRule"/>
</dbReference>
<dbReference type="EMBL" id="QEAQ01000158">
    <property type="protein sequence ID" value="TPX54386.1"/>
    <property type="molecule type" value="Genomic_DNA"/>
</dbReference>
<dbReference type="PANTHER" id="PTHR28032">
    <property type="entry name" value="FI02826P"/>
    <property type="match status" value="1"/>
</dbReference>
<dbReference type="GO" id="GO:0031144">
    <property type="term" value="P:proteasome localization"/>
    <property type="evidence" value="ECO:0007669"/>
    <property type="project" value="UniProtKB-UniRule"/>
</dbReference>
<evidence type="ECO:0000256" key="4">
    <source>
        <dbReference type="SAM" id="MobiDB-lite"/>
    </source>
</evidence>
<dbReference type="PANTHER" id="PTHR28032:SF1">
    <property type="entry name" value="FI02826P"/>
    <property type="match status" value="1"/>
</dbReference>
<evidence type="ECO:0000256" key="1">
    <source>
        <dbReference type="ARBA" id="ARBA00006199"/>
    </source>
</evidence>
<accession>A0A507DS76</accession>
<dbReference type="InterPro" id="IPR013868">
    <property type="entry name" value="Cut8/Sts1_fam"/>
</dbReference>
<dbReference type="STRING" id="109895.A0A507DS76"/>
<dbReference type="GO" id="GO:0015031">
    <property type="term" value="P:protein transport"/>
    <property type="evidence" value="ECO:0007669"/>
    <property type="project" value="UniProtKB-UniRule"/>
</dbReference>
<feature type="compositionally biased region" description="Low complexity" evidence="4">
    <location>
        <begin position="27"/>
        <end position="46"/>
    </location>
</feature>
<dbReference type="Pfam" id="PF08559">
    <property type="entry name" value="Cut8"/>
    <property type="match status" value="1"/>
</dbReference>
<reference evidence="5 6" key="1">
    <citation type="journal article" date="2019" name="Sci. Rep.">
        <title>Comparative genomics of chytrid fungi reveal insights into the obligate biotrophic and pathogenic lifestyle of Synchytrium endobioticum.</title>
        <authorList>
            <person name="van de Vossenberg B.T.L.H."/>
            <person name="Warris S."/>
            <person name="Nguyen H.D.T."/>
            <person name="van Gent-Pelzer M.P.E."/>
            <person name="Joly D.L."/>
            <person name="van de Geest H.C."/>
            <person name="Bonants P.J.M."/>
            <person name="Smith D.S."/>
            <person name="Levesque C.A."/>
            <person name="van der Lee T.A.J."/>
        </authorList>
    </citation>
    <scope>NUCLEOTIDE SEQUENCE [LARGE SCALE GENOMIC DNA]</scope>
    <source>
        <strain evidence="5 6">CBS 809.83</strain>
    </source>
</reference>
<comment type="caution">
    <text evidence="5">The sequence shown here is derived from an EMBL/GenBank/DDBJ whole genome shotgun (WGS) entry which is preliminary data.</text>
</comment>
<dbReference type="AlphaFoldDB" id="A0A507DS76"/>
<comment type="similarity">
    <text evidence="1 3">Belongs to the cut8/STS1 family.</text>
</comment>
<evidence type="ECO:0000313" key="6">
    <source>
        <dbReference type="Proteomes" id="UP000318582"/>
    </source>
</evidence>
<dbReference type="Gene3D" id="1.20.58.1590">
    <property type="entry name" value="Tethering factor for nuclear proteasome Cut8/Sts1"/>
    <property type="match status" value="1"/>
</dbReference>
<comment type="function">
    <text evidence="3">Involved in ubiquitin-mediated protein degradation. Regulatory factor in the ubiquitin/proteasome pathway that controls the turnover of proteasome substrates. Targets proteasomes to the nucleus and facilitates the degradation of nuclear proteins.</text>
</comment>
<evidence type="ECO:0000313" key="5">
    <source>
        <dbReference type="EMBL" id="TPX54386.1"/>
    </source>
</evidence>
<feature type="region of interest" description="Disordered" evidence="4">
    <location>
        <begin position="1"/>
        <end position="46"/>
    </location>
</feature>
<dbReference type="Proteomes" id="UP000318582">
    <property type="component" value="Unassembled WGS sequence"/>
</dbReference>
<dbReference type="GO" id="GO:0031965">
    <property type="term" value="C:nuclear membrane"/>
    <property type="evidence" value="ECO:0007669"/>
    <property type="project" value="TreeGrafter"/>
</dbReference>
<keyword evidence="2 3" id="KW-0539">Nucleus</keyword>